<dbReference type="AlphaFoldDB" id="A0AAU7LWA2"/>
<dbReference type="EMBL" id="CP157675">
    <property type="protein sequence ID" value="XBP71780.1"/>
    <property type="molecule type" value="Genomic_DNA"/>
</dbReference>
<evidence type="ECO:0000313" key="1">
    <source>
        <dbReference type="EMBL" id="XBP71780.1"/>
    </source>
</evidence>
<protein>
    <submittedName>
        <fullName evidence="1">Uncharacterized protein</fullName>
    </submittedName>
</protein>
<organism evidence="1">
    <name type="scientific">Polaromonas hydrogenivorans</name>
    <dbReference type="NCBI Taxonomy" id="335476"/>
    <lineage>
        <taxon>Bacteria</taxon>
        <taxon>Pseudomonadati</taxon>
        <taxon>Pseudomonadota</taxon>
        <taxon>Betaproteobacteria</taxon>
        <taxon>Burkholderiales</taxon>
        <taxon>Comamonadaceae</taxon>
        <taxon>Polaromonas</taxon>
    </lineage>
</organism>
<proteinExistence type="predicted"/>
<reference evidence="1" key="1">
    <citation type="submission" date="2024-05" db="EMBL/GenBank/DDBJ databases">
        <authorList>
            <person name="Bunk B."/>
            <person name="Swiderski J."/>
            <person name="Sproer C."/>
            <person name="Thiel V."/>
        </authorList>
    </citation>
    <scope>NUCLEOTIDE SEQUENCE</scope>
    <source>
        <strain evidence="1">DSM 17735</strain>
    </source>
</reference>
<sequence length="92" mass="9132">MARADAKTAVLADGLRYKSKVSGSPFAATTSFGAATMSCFMCGKHRARSLMGTRKVLGKSQAVCAPSCKGLDEALEAAAAAATAAATASSAA</sequence>
<name>A0AAU7LWA2_9BURK</name>
<gene>
    <name evidence="1" type="ORF">ABLV49_08305</name>
</gene>
<accession>A0AAU7LWA2</accession>
<dbReference type="RefSeq" id="WP_349281134.1">
    <property type="nucleotide sequence ID" value="NZ_CBCSCU010000004.1"/>
</dbReference>